<dbReference type="EMBL" id="PEIB01000002">
    <property type="protein sequence ID" value="RXJ74497.1"/>
    <property type="molecule type" value="Genomic_DNA"/>
</dbReference>
<dbReference type="OrthoDB" id="450111at2"/>
<gene>
    <name evidence="1" type="ORF">CS022_02640</name>
</gene>
<evidence type="ECO:0000313" key="2">
    <source>
        <dbReference type="Proteomes" id="UP000290287"/>
    </source>
</evidence>
<dbReference type="AlphaFoldDB" id="A0A4Q0YTE7"/>
<sequence>MIEWQPNRLWYHDSPFKQWGIDINLRMSVIRLSGGELLIYNPTALSDTLLIELESLGRIKAIVTVNEHLHHHLSDWWLKFPDAYFFAAPGLELKRTDIGFDAPLSSQNHDLWRKDLYQSMFVLSERQSETIFCDPESKTLIIGTTLAQFNQGSLSRQLLGVLTARYFHAGCSPSIQVQSDPKTLLRQSLQEILSWPFERILPLHGSPIPKRGKHALTHAFSWALNA</sequence>
<comment type="caution">
    <text evidence="1">The sequence shown here is derived from an EMBL/GenBank/DDBJ whole genome shotgun (WGS) entry which is preliminary data.</text>
</comment>
<keyword evidence="2" id="KW-1185">Reference proteome</keyword>
<dbReference type="PANTHER" id="PTHR33835">
    <property type="entry name" value="YALI0C07656P"/>
    <property type="match status" value="1"/>
</dbReference>
<dbReference type="InterPro" id="IPR036866">
    <property type="entry name" value="RibonucZ/Hydroxyglut_hydro"/>
</dbReference>
<name>A0A4Q0YTE7_9GAMM</name>
<dbReference type="RefSeq" id="WP_129120967.1">
    <property type="nucleotide sequence ID" value="NZ_PEIB01000002.1"/>
</dbReference>
<dbReference type="InterPro" id="IPR025638">
    <property type="entry name" value="DUF4336"/>
</dbReference>
<dbReference type="Pfam" id="PF14234">
    <property type="entry name" value="DUF4336"/>
    <property type="match status" value="1"/>
</dbReference>
<protein>
    <submittedName>
        <fullName evidence="1">Methanol oxidase</fullName>
    </submittedName>
</protein>
<reference evidence="1 2" key="1">
    <citation type="submission" date="2017-10" db="EMBL/GenBank/DDBJ databases">
        <title>Nyctiphanis sp. nov., isolated from the stomach of the euphausiid Nyctiphanes simplex (Hansen, 1911) in the Gulf of California.</title>
        <authorList>
            <person name="Gomez-Gil B."/>
            <person name="Aguilar-Mendez M."/>
            <person name="Lopez-Cortes A."/>
            <person name="Gomez-Gutierrez J."/>
            <person name="Roque A."/>
            <person name="Lang E."/>
            <person name="Gonzalez-Castillo A."/>
        </authorList>
    </citation>
    <scope>NUCLEOTIDE SEQUENCE [LARGE SCALE GENOMIC DNA]</scope>
    <source>
        <strain evidence="1 2">CAIM 600</strain>
    </source>
</reference>
<dbReference type="PANTHER" id="PTHR33835:SF1">
    <property type="entry name" value="METALLO-BETA-LACTAMASE DOMAIN-CONTAINING PROTEIN"/>
    <property type="match status" value="1"/>
</dbReference>
<dbReference type="Proteomes" id="UP000290287">
    <property type="component" value="Unassembled WGS sequence"/>
</dbReference>
<proteinExistence type="predicted"/>
<organism evidence="1 2">
    <name type="scientific">Veronia nyctiphanis</name>
    <dbReference type="NCBI Taxonomy" id="1278244"/>
    <lineage>
        <taxon>Bacteria</taxon>
        <taxon>Pseudomonadati</taxon>
        <taxon>Pseudomonadota</taxon>
        <taxon>Gammaproteobacteria</taxon>
        <taxon>Vibrionales</taxon>
        <taxon>Vibrionaceae</taxon>
        <taxon>Veronia</taxon>
    </lineage>
</organism>
<accession>A0A4Q0YTE7</accession>
<dbReference type="SUPFAM" id="SSF56281">
    <property type="entry name" value="Metallo-hydrolase/oxidoreductase"/>
    <property type="match status" value="1"/>
</dbReference>
<evidence type="ECO:0000313" key="1">
    <source>
        <dbReference type="EMBL" id="RXJ74497.1"/>
    </source>
</evidence>